<organism evidence="1 2">
    <name type="scientific">Pluteus cervinus</name>
    <dbReference type="NCBI Taxonomy" id="181527"/>
    <lineage>
        <taxon>Eukaryota</taxon>
        <taxon>Fungi</taxon>
        <taxon>Dikarya</taxon>
        <taxon>Basidiomycota</taxon>
        <taxon>Agaricomycotina</taxon>
        <taxon>Agaricomycetes</taxon>
        <taxon>Agaricomycetidae</taxon>
        <taxon>Agaricales</taxon>
        <taxon>Pluteineae</taxon>
        <taxon>Pluteaceae</taxon>
        <taxon>Pluteus</taxon>
    </lineage>
</organism>
<name>A0ACD3AA05_9AGAR</name>
<accession>A0ACD3AA05</accession>
<keyword evidence="2" id="KW-1185">Reference proteome</keyword>
<sequence>MDYLEDIFNEFASNPALSRSQSDHMHLEQSVEDNSGVIRRFFQVSFDWICQHHRQNGLMSIADGSWPSQEEIEELVDRACGQFVFAKIVVRFVGDETEDPVEMLRLVLEQRVSSFEAIDQLYLVILNWVGEKLDKSDKSRPLELRQAMHNLIMHANYAPSSSLAIAEFWFEKEVTINILARHLQALLVRIPNAHGQVSGNAIQFRYKSFHSFLACPSAPHSFSLAEMNPVSKCLPQLEHIMLNMRAVQTFKPCGQDDCVANSDLLALCRMIARPIDHFIRLWKKQERSRPFSFRILKFLLWLRVMLYGLLSDPSTTFSGAIRALLSRFLPFDVLHI</sequence>
<protein>
    <submittedName>
        <fullName evidence="1">Uncharacterized protein</fullName>
    </submittedName>
</protein>
<gene>
    <name evidence="1" type="ORF">BDN72DRAFT_862650</name>
</gene>
<evidence type="ECO:0000313" key="1">
    <source>
        <dbReference type="EMBL" id="TFK62703.1"/>
    </source>
</evidence>
<evidence type="ECO:0000313" key="2">
    <source>
        <dbReference type="Proteomes" id="UP000308600"/>
    </source>
</evidence>
<dbReference type="EMBL" id="ML208565">
    <property type="protein sequence ID" value="TFK62703.1"/>
    <property type="molecule type" value="Genomic_DNA"/>
</dbReference>
<dbReference type="Proteomes" id="UP000308600">
    <property type="component" value="Unassembled WGS sequence"/>
</dbReference>
<reference evidence="1 2" key="1">
    <citation type="journal article" date="2019" name="Nat. Ecol. Evol.">
        <title>Megaphylogeny resolves global patterns of mushroom evolution.</title>
        <authorList>
            <person name="Varga T."/>
            <person name="Krizsan K."/>
            <person name="Foldi C."/>
            <person name="Dima B."/>
            <person name="Sanchez-Garcia M."/>
            <person name="Sanchez-Ramirez S."/>
            <person name="Szollosi G.J."/>
            <person name="Szarkandi J.G."/>
            <person name="Papp V."/>
            <person name="Albert L."/>
            <person name="Andreopoulos W."/>
            <person name="Angelini C."/>
            <person name="Antonin V."/>
            <person name="Barry K.W."/>
            <person name="Bougher N.L."/>
            <person name="Buchanan P."/>
            <person name="Buyck B."/>
            <person name="Bense V."/>
            <person name="Catcheside P."/>
            <person name="Chovatia M."/>
            <person name="Cooper J."/>
            <person name="Damon W."/>
            <person name="Desjardin D."/>
            <person name="Finy P."/>
            <person name="Geml J."/>
            <person name="Haridas S."/>
            <person name="Hughes K."/>
            <person name="Justo A."/>
            <person name="Karasinski D."/>
            <person name="Kautmanova I."/>
            <person name="Kiss B."/>
            <person name="Kocsube S."/>
            <person name="Kotiranta H."/>
            <person name="LaButti K.M."/>
            <person name="Lechner B.E."/>
            <person name="Liimatainen K."/>
            <person name="Lipzen A."/>
            <person name="Lukacs Z."/>
            <person name="Mihaltcheva S."/>
            <person name="Morgado L.N."/>
            <person name="Niskanen T."/>
            <person name="Noordeloos M.E."/>
            <person name="Ohm R.A."/>
            <person name="Ortiz-Santana B."/>
            <person name="Ovrebo C."/>
            <person name="Racz N."/>
            <person name="Riley R."/>
            <person name="Savchenko A."/>
            <person name="Shiryaev A."/>
            <person name="Soop K."/>
            <person name="Spirin V."/>
            <person name="Szebenyi C."/>
            <person name="Tomsovsky M."/>
            <person name="Tulloss R.E."/>
            <person name="Uehling J."/>
            <person name="Grigoriev I.V."/>
            <person name="Vagvolgyi C."/>
            <person name="Papp T."/>
            <person name="Martin F.M."/>
            <person name="Miettinen O."/>
            <person name="Hibbett D.S."/>
            <person name="Nagy L.G."/>
        </authorList>
    </citation>
    <scope>NUCLEOTIDE SEQUENCE [LARGE SCALE GENOMIC DNA]</scope>
    <source>
        <strain evidence="1 2">NL-1719</strain>
    </source>
</reference>
<proteinExistence type="predicted"/>